<dbReference type="VEuPathDB" id="TriTrypDB:BSAL_47940"/>
<feature type="coiled-coil region" evidence="1">
    <location>
        <begin position="8"/>
        <end position="39"/>
    </location>
</feature>
<dbReference type="SUPFAM" id="SSF54695">
    <property type="entry name" value="POZ domain"/>
    <property type="match status" value="1"/>
</dbReference>
<keyword evidence="4" id="KW-1185">Reference proteome</keyword>
<dbReference type="InterPro" id="IPR001680">
    <property type="entry name" value="WD40_rpt"/>
</dbReference>
<dbReference type="Pfam" id="PF00400">
    <property type="entry name" value="WD40"/>
    <property type="match status" value="1"/>
</dbReference>
<name>A0A0S4JSA7_BODSA</name>
<evidence type="ECO:0000256" key="2">
    <source>
        <dbReference type="SAM" id="MobiDB-lite"/>
    </source>
</evidence>
<accession>A0A0S4JSA7</accession>
<sequence>MQQTHRGVDDLISQLQQALRDAELEKQRYELLCNEVKQRQDHFRESASTLSHTNPLSSSLSSSVTFLVSEKRFVLPRSYVVNCPDSILAALVNGNTSCPVDMSESGDILLQNRSRDAFEVIVKYLEYRFHRDQQYRSNDPVVHRAFSSQMHRLFSTLSPAELPVVRDESIFYALDELAELAYRHEVCTFLCDSSFGDSVVEGHDDDGKRWQVLRPQAYSVLSPQNNAASRVLCLDVLTMPSPPSNVKSTQSLSSPSSSPQRPSSTHVTFTASVPHGTTSYMVALGNESGQVSVLDANGGWPSVFQDCGLDHTIGSAVTGVLWATASPLVVERKVSSASSVPLPPLYIALLLTCGRDQHIHCSLVPLHGNCDAKRIATQPVGDLEDPTTLERLTTQHAVNDRCVYFASGHATGAVCLWRLSWASSSALAQLLQEYAEFEKLRVIQPTQSPATGIRCIAFLASSAMLLVAQGSIVERFHHPLRRDNASSSTKLPIMNAHQKSVRAICVSDSWIATGCFGGKVFVWDRTSVEEVTRTSLALIPSTGIQSVGTWVASLQFTSPHSHMTLLCIAAGTSLYVTDPRNGSLYRTIDFGKSAHMTDALRCFALLGPSRLVTGSFDGTVLYWSSEGGQRGDACHWCLRRWTDE</sequence>
<evidence type="ECO:0000313" key="4">
    <source>
        <dbReference type="Proteomes" id="UP000051952"/>
    </source>
</evidence>
<reference evidence="4" key="1">
    <citation type="submission" date="2015-09" db="EMBL/GenBank/DDBJ databases">
        <authorList>
            <consortium name="Pathogen Informatics"/>
        </authorList>
    </citation>
    <scope>NUCLEOTIDE SEQUENCE [LARGE SCALE GENOMIC DNA]</scope>
    <source>
        <strain evidence="4">Lake Konstanz</strain>
    </source>
</reference>
<feature type="compositionally biased region" description="Low complexity" evidence="2">
    <location>
        <begin position="248"/>
        <end position="265"/>
    </location>
</feature>
<dbReference type="EMBL" id="CYKH01002241">
    <property type="protein sequence ID" value="CUG94389.1"/>
    <property type="molecule type" value="Genomic_DNA"/>
</dbReference>
<evidence type="ECO:0008006" key="5">
    <source>
        <dbReference type="Google" id="ProtNLM"/>
    </source>
</evidence>
<dbReference type="Gene3D" id="2.130.10.10">
    <property type="entry name" value="YVTN repeat-like/Quinoprotein amine dehydrogenase"/>
    <property type="match status" value="1"/>
</dbReference>
<organism evidence="3 4">
    <name type="scientific">Bodo saltans</name>
    <name type="common">Flagellated protozoan</name>
    <dbReference type="NCBI Taxonomy" id="75058"/>
    <lineage>
        <taxon>Eukaryota</taxon>
        <taxon>Discoba</taxon>
        <taxon>Euglenozoa</taxon>
        <taxon>Kinetoplastea</taxon>
        <taxon>Metakinetoplastina</taxon>
        <taxon>Eubodonida</taxon>
        <taxon>Bodonidae</taxon>
        <taxon>Bodo</taxon>
    </lineage>
</organism>
<proteinExistence type="predicted"/>
<dbReference type="Gene3D" id="3.30.710.10">
    <property type="entry name" value="Potassium Channel Kv1.1, Chain A"/>
    <property type="match status" value="1"/>
</dbReference>
<dbReference type="AlphaFoldDB" id="A0A0S4JSA7"/>
<dbReference type="InterPro" id="IPR036322">
    <property type="entry name" value="WD40_repeat_dom_sf"/>
</dbReference>
<evidence type="ECO:0000256" key="1">
    <source>
        <dbReference type="SAM" id="Coils"/>
    </source>
</evidence>
<dbReference type="SMART" id="SM00320">
    <property type="entry name" value="WD40"/>
    <property type="match status" value="2"/>
</dbReference>
<dbReference type="Proteomes" id="UP000051952">
    <property type="component" value="Unassembled WGS sequence"/>
</dbReference>
<feature type="region of interest" description="Disordered" evidence="2">
    <location>
        <begin position="244"/>
        <end position="269"/>
    </location>
</feature>
<dbReference type="SUPFAM" id="SSF50978">
    <property type="entry name" value="WD40 repeat-like"/>
    <property type="match status" value="1"/>
</dbReference>
<evidence type="ECO:0000313" key="3">
    <source>
        <dbReference type="EMBL" id="CUG94389.1"/>
    </source>
</evidence>
<keyword evidence="1" id="KW-0175">Coiled coil</keyword>
<gene>
    <name evidence="3" type="ORF">BSAL_47940</name>
</gene>
<dbReference type="InterPro" id="IPR011333">
    <property type="entry name" value="SKP1/BTB/POZ_sf"/>
</dbReference>
<dbReference type="InterPro" id="IPR015943">
    <property type="entry name" value="WD40/YVTN_repeat-like_dom_sf"/>
</dbReference>
<protein>
    <recommendedName>
        <fullName evidence="5">BTB domain-containing protein</fullName>
    </recommendedName>
</protein>